<organism evidence="1 2">
    <name type="scientific">Vigna angularis var. angularis</name>
    <dbReference type="NCBI Taxonomy" id="157739"/>
    <lineage>
        <taxon>Eukaryota</taxon>
        <taxon>Viridiplantae</taxon>
        <taxon>Streptophyta</taxon>
        <taxon>Embryophyta</taxon>
        <taxon>Tracheophyta</taxon>
        <taxon>Spermatophyta</taxon>
        <taxon>Magnoliopsida</taxon>
        <taxon>eudicotyledons</taxon>
        <taxon>Gunneridae</taxon>
        <taxon>Pentapetalae</taxon>
        <taxon>rosids</taxon>
        <taxon>fabids</taxon>
        <taxon>Fabales</taxon>
        <taxon>Fabaceae</taxon>
        <taxon>Papilionoideae</taxon>
        <taxon>50 kb inversion clade</taxon>
        <taxon>NPAAA clade</taxon>
        <taxon>indigoferoid/millettioid clade</taxon>
        <taxon>Phaseoleae</taxon>
        <taxon>Vigna</taxon>
    </lineage>
</organism>
<proteinExistence type="predicted"/>
<reference evidence="1 2" key="1">
    <citation type="journal article" date="2015" name="Sci. Rep.">
        <title>The power of single molecule real-time sequencing technology in the de novo assembly of a eukaryotic genome.</title>
        <authorList>
            <person name="Sakai H."/>
            <person name="Naito K."/>
            <person name="Ogiso-Tanaka E."/>
            <person name="Takahashi Y."/>
            <person name="Iseki K."/>
            <person name="Muto C."/>
            <person name="Satou K."/>
            <person name="Teruya K."/>
            <person name="Shiroma A."/>
            <person name="Shimoji M."/>
            <person name="Hirano T."/>
            <person name="Itoh T."/>
            <person name="Kaga A."/>
            <person name="Tomooka N."/>
        </authorList>
    </citation>
    <scope>NUCLEOTIDE SEQUENCE [LARGE SCALE GENOMIC DNA]</scope>
    <source>
        <strain evidence="2">cv. Shumari</strain>
    </source>
</reference>
<dbReference type="AlphaFoldDB" id="A0A0S3SA14"/>
<dbReference type="Proteomes" id="UP000291084">
    <property type="component" value="Chromosome 6"/>
</dbReference>
<dbReference type="EMBL" id="AP015039">
    <property type="protein sequence ID" value="BAT89718.1"/>
    <property type="molecule type" value="Genomic_DNA"/>
</dbReference>
<evidence type="ECO:0000313" key="2">
    <source>
        <dbReference type="Proteomes" id="UP000291084"/>
    </source>
</evidence>
<evidence type="ECO:0000313" key="1">
    <source>
        <dbReference type="EMBL" id="BAT89718.1"/>
    </source>
</evidence>
<accession>A0A0S3SA14</accession>
<sequence length="71" mass="7764">MRTQLKLKTQDGAKKGRVVLVFTDEAVLSISQVFETITELGNEGVQGFDPLVHTSASLLSNSLDSSFFTFL</sequence>
<keyword evidence="2" id="KW-1185">Reference proteome</keyword>
<protein>
    <submittedName>
        <fullName evidence="1">Uncharacterized protein</fullName>
    </submittedName>
</protein>
<gene>
    <name evidence="1" type="primary">Vigan.06G075000</name>
    <name evidence="1" type="ORF">VIGAN_06075000</name>
</gene>
<name>A0A0S3SA14_PHAAN</name>